<dbReference type="GO" id="GO:0004197">
    <property type="term" value="F:cysteine-type endopeptidase activity"/>
    <property type="evidence" value="ECO:0007669"/>
    <property type="project" value="InterPro"/>
</dbReference>
<feature type="region of interest" description="Disordered" evidence="1">
    <location>
        <begin position="328"/>
        <end position="347"/>
    </location>
</feature>
<dbReference type="GO" id="GO:0004674">
    <property type="term" value="F:protein serine/threonine kinase activity"/>
    <property type="evidence" value="ECO:0007669"/>
    <property type="project" value="UniProtKB-EC"/>
</dbReference>
<keyword evidence="2" id="KW-0732">Signal</keyword>
<dbReference type="GO" id="GO:0120147">
    <property type="term" value="F:formylglycine-generating oxidase activity"/>
    <property type="evidence" value="ECO:0007669"/>
    <property type="project" value="TreeGrafter"/>
</dbReference>
<evidence type="ECO:0000256" key="1">
    <source>
        <dbReference type="SAM" id="MobiDB-lite"/>
    </source>
</evidence>
<feature type="domain" description="Peptidase C14 caspase" evidence="3">
    <location>
        <begin position="35"/>
        <end position="280"/>
    </location>
</feature>
<dbReference type="InterPro" id="IPR011600">
    <property type="entry name" value="Pept_C14_caspase"/>
</dbReference>
<dbReference type="PANTHER" id="PTHR23150">
    <property type="entry name" value="SULFATASE MODIFYING FACTOR 1, 2"/>
    <property type="match status" value="1"/>
</dbReference>
<feature type="chain" id="PRO_5022842975" evidence="2">
    <location>
        <begin position="23"/>
        <end position="591"/>
    </location>
</feature>
<feature type="region of interest" description="Disordered" evidence="1">
    <location>
        <begin position="533"/>
        <end position="557"/>
    </location>
</feature>
<dbReference type="InterPro" id="IPR016187">
    <property type="entry name" value="CTDL_fold"/>
</dbReference>
<feature type="signal peptide" evidence="2">
    <location>
        <begin position="1"/>
        <end position="22"/>
    </location>
</feature>
<dbReference type="InterPro" id="IPR051043">
    <property type="entry name" value="Sulfatase_Mod_Factor_Kinase"/>
</dbReference>
<dbReference type="Gene3D" id="3.90.1580.10">
    <property type="entry name" value="paralog of FGE (formylglycine-generating enzyme)"/>
    <property type="match status" value="1"/>
</dbReference>
<dbReference type="PANTHER" id="PTHR23150:SF19">
    <property type="entry name" value="FORMYLGLYCINE-GENERATING ENZYME"/>
    <property type="match status" value="1"/>
</dbReference>
<evidence type="ECO:0000313" key="6">
    <source>
        <dbReference type="Proteomes" id="UP000324233"/>
    </source>
</evidence>
<feature type="domain" description="Sulfatase-modifying factor enzyme-like" evidence="4">
    <location>
        <begin position="319"/>
        <end position="585"/>
    </location>
</feature>
<organism evidence="5 6">
    <name type="scientific">Aquisphaera giovannonii</name>
    <dbReference type="NCBI Taxonomy" id="406548"/>
    <lineage>
        <taxon>Bacteria</taxon>
        <taxon>Pseudomonadati</taxon>
        <taxon>Planctomycetota</taxon>
        <taxon>Planctomycetia</taxon>
        <taxon>Isosphaerales</taxon>
        <taxon>Isosphaeraceae</taxon>
        <taxon>Aquisphaera</taxon>
    </lineage>
</organism>
<dbReference type="Pfam" id="PF03781">
    <property type="entry name" value="FGE-sulfatase"/>
    <property type="match status" value="1"/>
</dbReference>
<feature type="region of interest" description="Disordered" evidence="1">
    <location>
        <begin position="291"/>
        <end position="310"/>
    </location>
</feature>
<dbReference type="Proteomes" id="UP000324233">
    <property type="component" value="Chromosome"/>
</dbReference>
<dbReference type="InterPro" id="IPR029030">
    <property type="entry name" value="Caspase-like_dom_sf"/>
</dbReference>
<accession>A0A5B9WDY1</accession>
<dbReference type="EC" id="2.7.11.1" evidence="5"/>
<feature type="compositionally biased region" description="Acidic residues" evidence="1">
    <location>
        <begin position="332"/>
        <end position="341"/>
    </location>
</feature>
<dbReference type="Gene3D" id="3.40.50.1460">
    <property type="match status" value="1"/>
</dbReference>
<evidence type="ECO:0000256" key="2">
    <source>
        <dbReference type="SAM" id="SignalP"/>
    </source>
</evidence>
<dbReference type="InterPro" id="IPR005532">
    <property type="entry name" value="SUMF_dom"/>
</dbReference>
<dbReference type="SUPFAM" id="SSF52129">
    <property type="entry name" value="Caspase-like"/>
    <property type="match status" value="1"/>
</dbReference>
<dbReference type="InterPro" id="IPR042095">
    <property type="entry name" value="SUMF_sf"/>
</dbReference>
<dbReference type="KEGG" id="agv:OJF2_74020"/>
<keyword evidence="6" id="KW-1185">Reference proteome</keyword>
<dbReference type="Pfam" id="PF00656">
    <property type="entry name" value="Peptidase_C14"/>
    <property type="match status" value="1"/>
</dbReference>
<dbReference type="SUPFAM" id="SSF56436">
    <property type="entry name" value="C-type lectin-like"/>
    <property type="match status" value="1"/>
</dbReference>
<gene>
    <name evidence="5" type="primary">pkn1_8</name>
    <name evidence="5" type="ORF">OJF2_74020</name>
</gene>
<evidence type="ECO:0000259" key="4">
    <source>
        <dbReference type="Pfam" id="PF03781"/>
    </source>
</evidence>
<protein>
    <submittedName>
        <fullName evidence="5">Serine/threonine-protein kinase pkn1</fullName>
        <ecNumber evidence="5">2.7.11.1</ecNumber>
    </submittedName>
</protein>
<dbReference type="EMBL" id="CP042997">
    <property type="protein sequence ID" value="QEH38792.1"/>
    <property type="molecule type" value="Genomic_DNA"/>
</dbReference>
<keyword evidence="5" id="KW-0418">Kinase</keyword>
<proteinExistence type="predicted"/>
<evidence type="ECO:0000259" key="3">
    <source>
        <dbReference type="Pfam" id="PF00656"/>
    </source>
</evidence>
<dbReference type="GO" id="GO:0006508">
    <property type="term" value="P:proteolysis"/>
    <property type="evidence" value="ECO:0007669"/>
    <property type="project" value="InterPro"/>
</dbReference>
<dbReference type="AlphaFoldDB" id="A0A5B9WDY1"/>
<keyword evidence="5" id="KW-0808">Transferase</keyword>
<reference evidence="5 6" key="1">
    <citation type="submission" date="2019-08" db="EMBL/GenBank/DDBJ databases">
        <title>Deep-cultivation of Planctomycetes and their phenomic and genomic characterization uncovers novel biology.</title>
        <authorList>
            <person name="Wiegand S."/>
            <person name="Jogler M."/>
            <person name="Boedeker C."/>
            <person name="Pinto D."/>
            <person name="Vollmers J."/>
            <person name="Rivas-Marin E."/>
            <person name="Kohn T."/>
            <person name="Peeters S.H."/>
            <person name="Heuer A."/>
            <person name="Rast P."/>
            <person name="Oberbeckmann S."/>
            <person name="Bunk B."/>
            <person name="Jeske O."/>
            <person name="Meyerdierks A."/>
            <person name="Storesund J.E."/>
            <person name="Kallscheuer N."/>
            <person name="Luecker S."/>
            <person name="Lage O.M."/>
            <person name="Pohl T."/>
            <person name="Merkel B.J."/>
            <person name="Hornburger P."/>
            <person name="Mueller R.-W."/>
            <person name="Bruemmer F."/>
            <person name="Labrenz M."/>
            <person name="Spormann A.M."/>
            <person name="Op den Camp H."/>
            <person name="Overmann J."/>
            <person name="Amann R."/>
            <person name="Jetten M.S.M."/>
            <person name="Mascher T."/>
            <person name="Medema M.H."/>
            <person name="Devos D.P."/>
            <person name="Kaster A.-K."/>
            <person name="Ovreas L."/>
            <person name="Rohde M."/>
            <person name="Galperin M.Y."/>
            <person name="Jogler C."/>
        </authorList>
    </citation>
    <scope>NUCLEOTIDE SEQUENCE [LARGE SCALE GENOMIC DNA]</scope>
    <source>
        <strain evidence="5 6">OJF2</strain>
    </source>
</reference>
<sequence precursor="true">MRDRSPLRIALALLLAPSLAAAASAGREGKPGASYALLVGVRAYDPNELHELAYSEEDVTGLAEVLRAGGYEPTNVVLMTQTLGARRPRLLPVAANIRKELKLLLEDLEPADSVVVAFAGHGVQFAGEKANYFCPADARLADRSTLIPLDEVYKELEACRAGLKLLLVDACRNDPRTKNSRSRAEVDLESLSRPQVVPPPGGVMAFFSCSEGEKAQEYEELKHGVFFHFVIKGLGGEADLDGDSLVSPEELAQYAKRRVRDYVREKNGVRQMPELRGTSRDLFPLVRLAGPGAADTSKTRTPAAGGADSPITNSLGMKLVPIPAGSFLMGSADDEDAEDDEKPAHPARITRPFHLGATEVTVGQFRRFVEATGYRTEAERGGKGCRGWNESKGRFEADPKYNWRDPGFPQTDEHPVSNVTWNDAAAFCAWLGSKEAATYRLPTEAEWEYACRAGTTSRYASGPDPESLASVGNVADGTARAKFPDWTTIAARDGHAFAAPVGRFPANAWGLHDMHGNVWEWCRDGYDEHAYEHAAPDDPAGPSEAPRRVYRGGSWADDPRYARSARRVGVKPDYRCYDLGFRVARVAAAPR</sequence>
<evidence type="ECO:0000313" key="5">
    <source>
        <dbReference type="EMBL" id="QEH38792.1"/>
    </source>
</evidence>
<dbReference type="RefSeq" id="WP_210420311.1">
    <property type="nucleotide sequence ID" value="NZ_CP042997.1"/>
</dbReference>
<name>A0A5B9WDY1_9BACT</name>